<organism evidence="1 2">
    <name type="scientific">Populus alba x Populus x berolinensis</name>
    <dbReference type="NCBI Taxonomy" id="444605"/>
    <lineage>
        <taxon>Eukaryota</taxon>
        <taxon>Viridiplantae</taxon>
        <taxon>Streptophyta</taxon>
        <taxon>Embryophyta</taxon>
        <taxon>Tracheophyta</taxon>
        <taxon>Spermatophyta</taxon>
        <taxon>Magnoliopsida</taxon>
        <taxon>eudicotyledons</taxon>
        <taxon>Gunneridae</taxon>
        <taxon>Pentapetalae</taxon>
        <taxon>rosids</taxon>
        <taxon>fabids</taxon>
        <taxon>Malpighiales</taxon>
        <taxon>Salicaceae</taxon>
        <taxon>Saliceae</taxon>
        <taxon>Populus</taxon>
    </lineage>
</organism>
<evidence type="ECO:0000313" key="1">
    <source>
        <dbReference type="EMBL" id="KAJ6991606.1"/>
    </source>
</evidence>
<name>A0AAD6VXX8_9ROSI</name>
<reference evidence="1" key="1">
    <citation type="journal article" date="2023" name="Mol. Ecol. Resour.">
        <title>Chromosome-level genome assembly of a triploid poplar Populus alba 'Berolinensis'.</title>
        <authorList>
            <person name="Chen S."/>
            <person name="Yu Y."/>
            <person name="Wang X."/>
            <person name="Wang S."/>
            <person name="Zhang T."/>
            <person name="Zhou Y."/>
            <person name="He R."/>
            <person name="Meng N."/>
            <person name="Wang Y."/>
            <person name="Liu W."/>
            <person name="Liu Z."/>
            <person name="Liu J."/>
            <person name="Guo Q."/>
            <person name="Huang H."/>
            <person name="Sederoff R.R."/>
            <person name="Wang G."/>
            <person name="Qu G."/>
            <person name="Chen S."/>
        </authorList>
    </citation>
    <scope>NUCLEOTIDE SEQUENCE</scope>
    <source>
        <strain evidence="1">SC-2020</strain>
    </source>
</reference>
<comment type="caution">
    <text evidence="1">The sequence shown here is derived from an EMBL/GenBank/DDBJ whole genome shotgun (WGS) entry which is preliminary data.</text>
</comment>
<keyword evidence="2" id="KW-1185">Reference proteome</keyword>
<dbReference type="EMBL" id="JAQIZT010000007">
    <property type="protein sequence ID" value="KAJ6991606.1"/>
    <property type="molecule type" value="Genomic_DNA"/>
</dbReference>
<dbReference type="Proteomes" id="UP001164929">
    <property type="component" value="Chromosome 7"/>
</dbReference>
<gene>
    <name evidence="1" type="ORF">NC653_019699</name>
</gene>
<protein>
    <submittedName>
        <fullName evidence="1">Uncharacterized protein</fullName>
    </submittedName>
</protein>
<sequence>MNDFLTLLSKSNCVEIPTQHIHIFVLSLMITSHVSLTIYNCKIADTSCNLFIAN</sequence>
<accession>A0AAD6VXX8</accession>
<proteinExistence type="predicted"/>
<dbReference type="AlphaFoldDB" id="A0AAD6VXX8"/>
<evidence type="ECO:0000313" key="2">
    <source>
        <dbReference type="Proteomes" id="UP001164929"/>
    </source>
</evidence>